<evidence type="ECO:0000313" key="3">
    <source>
        <dbReference type="EMBL" id="GHF15512.1"/>
    </source>
</evidence>
<feature type="transmembrane region" description="Helical" evidence="1">
    <location>
        <begin position="161"/>
        <end position="182"/>
    </location>
</feature>
<dbReference type="GO" id="GO:0016747">
    <property type="term" value="F:acyltransferase activity, transferring groups other than amino-acyl groups"/>
    <property type="evidence" value="ECO:0007669"/>
    <property type="project" value="InterPro"/>
</dbReference>
<feature type="transmembrane region" description="Helical" evidence="1">
    <location>
        <begin position="89"/>
        <end position="109"/>
    </location>
</feature>
<feature type="domain" description="Acyltransferase 3" evidence="2">
    <location>
        <begin position="12"/>
        <end position="343"/>
    </location>
</feature>
<dbReference type="Pfam" id="PF01757">
    <property type="entry name" value="Acyl_transf_3"/>
    <property type="match status" value="1"/>
</dbReference>
<dbReference type="InterPro" id="IPR002656">
    <property type="entry name" value="Acyl_transf_3_dom"/>
</dbReference>
<feature type="transmembrane region" description="Helical" evidence="1">
    <location>
        <begin position="189"/>
        <end position="207"/>
    </location>
</feature>
<dbReference type="EMBL" id="BNAI01000002">
    <property type="protein sequence ID" value="GHF15512.1"/>
    <property type="molecule type" value="Genomic_DNA"/>
</dbReference>
<feature type="transmembrane region" description="Helical" evidence="1">
    <location>
        <begin position="223"/>
        <end position="241"/>
    </location>
</feature>
<dbReference type="PANTHER" id="PTHR23028:SF131">
    <property type="entry name" value="BLR2367 PROTEIN"/>
    <property type="match status" value="1"/>
</dbReference>
<dbReference type="InterPro" id="IPR050879">
    <property type="entry name" value="Acyltransferase_3"/>
</dbReference>
<reference evidence="3" key="1">
    <citation type="journal article" date="2014" name="Int. J. Syst. Evol. Microbiol.">
        <title>Complete genome sequence of Corynebacterium casei LMG S-19264T (=DSM 44701T), isolated from a smear-ripened cheese.</title>
        <authorList>
            <consortium name="US DOE Joint Genome Institute (JGI-PGF)"/>
            <person name="Walter F."/>
            <person name="Albersmeier A."/>
            <person name="Kalinowski J."/>
            <person name="Ruckert C."/>
        </authorList>
    </citation>
    <scope>NUCLEOTIDE SEQUENCE</scope>
    <source>
        <strain evidence="3">CGMCC 1.16548</strain>
    </source>
</reference>
<dbReference type="GO" id="GO:0000271">
    <property type="term" value="P:polysaccharide biosynthetic process"/>
    <property type="evidence" value="ECO:0007669"/>
    <property type="project" value="TreeGrafter"/>
</dbReference>
<dbReference type="Proteomes" id="UP000617531">
    <property type="component" value="Unassembled WGS sequence"/>
</dbReference>
<evidence type="ECO:0000313" key="4">
    <source>
        <dbReference type="Proteomes" id="UP000617531"/>
    </source>
</evidence>
<dbReference type="GO" id="GO:0016020">
    <property type="term" value="C:membrane"/>
    <property type="evidence" value="ECO:0007669"/>
    <property type="project" value="TreeGrafter"/>
</dbReference>
<accession>A0A8J3GQF5</accession>
<dbReference type="RefSeq" id="WP_191282895.1">
    <property type="nucleotide sequence ID" value="NZ_BNAI01000002.1"/>
</dbReference>
<reference evidence="3" key="2">
    <citation type="submission" date="2020-09" db="EMBL/GenBank/DDBJ databases">
        <authorList>
            <person name="Sun Q."/>
            <person name="Zhou Y."/>
        </authorList>
    </citation>
    <scope>NUCLEOTIDE SEQUENCE</scope>
    <source>
        <strain evidence="3">CGMCC 1.16548</strain>
    </source>
</reference>
<keyword evidence="1" id="KW-0812">Transmembrane</keyword>
<name>A0A8J3GQF5_9MICO</name>
<evidence type="ECO:0000256" key="1">
    <source>
        <dbReference type="SAM" id="Phobius"/>
    </source>
</evidence>
<organism evidence="3 4">
    <name type="scientific">Pseudolysinimonas yzui</name>
    <dbReference type="NCBI Taxonomy" id="2708254"/>
    <lineage>
        <taxon>Bacteria</taxon>
        <taxon>Bacillati</taxon>
        <taxon>Actinomycetota</taxon>
        <taxon>Actinomycetes</taxon>
        <taxon>Micrococcales</taxon>
        <taxon>Microbacteriaceae</taxon>
        <taxon>Pseudolysinimonas</taxon>
    </lineage>
</organism>
<keyword evidence="1" id="KW-0472">Membrane</keyword>
<comment type="caution">
    <text evidence="3">The sequence shown here is derived from an EMBL/GenBank/DDBJ whole genome shotgun (WGS) entry which is preliminary data.</text>
</comment>
<feature type="transmembrane region" description="Helical" evidence="1">
    <location>
        <begin position="12"/>
        <end position="31"/>
    </location>
</feature>
<dbReference type="PANTHER" id="PTHR23028">
    <property type="entry name" value="ACETYLTRANSFERASE"/>
    <property type="match status" value="1"/>
</dbReference>
<feature type="transmembrane region" description="Helical" evidence="1">
    <location>
        <begin position="270"/>
        <end position="287"/>
    </location>
</feature>
<protein>
    <submittedName>
        <fullName evidence="3">O-antigen acetylase</fullName>
    </submittedName>
</protein>
<proteinExistence type="predicted"/>
<evidence type="ECO:0000259" key="2">
    <source>
        <dbReference type="Pfam" id="PF01757"/>
    </source>
</evidence>
<dbReference type="AlphaFoldDB" id="A0A8J3GQF5"/>
<keyword evidence="1" id="KW-1133">Transmembrane helix</keyword>
<feature type="transmembrane region" description="Helical" evidence="1">
    <location>
        <begin position="51"/>
        <end position="68"/>
    </location>
</feature>
<feature type="transmembrane region" description="Helical" evidence="1">
    <location>
        <begin position="324"/>
        <end position="343"/>
    </location>
</feature>
<sequence>MSLQEALGGHRNSLGLLRLVFAAAVIFDHAFPLGGWGTAPFLGYTDNQQSLGGLAVVGFFAISGYLIAKSGMSSDVVQFMWRRFLRIFPGYWLVLLVGAFLVGPAIWVAEGNALGDYLTLGPGGPIAYLYSNWTLAIGQYGIHDVYLDTTPYPGGAINGSIWTLVYEWGCYLVIAVLVAFGVMKRAKIVVPLIAAFFFVAQVAALLLEPGALAPLFPTFGDPWRINFGLVFFIGATIAMYADRIPFDDRLGVLSGITSIALLRFGGFNTVGYIAFTYFVLYLAARLPKALQRVGAKNDYSYGVYLYGWVVQQILSFLGVNEWGYLPYVLLALLGAFALAWLSWHGVEKQALKLKDWGPGRGISHWRDRIVSRVRKRDQEPSDEAVLVEPGERQNG</sequence>
<gene>
    <name evidence="3" type="ORF">GCM10011600_15650</name>
</gene>
<keyword evidence="4" id="KW-1185">Reference proteome</keyword>